<gene>
    <name evidence="1" type="ORF">M091_0230</name>
</gene>
<evidence type="ECO:0008006" key="3">
    <source>
        <dbReference type="Google" id="ProtNLM"/>
    </source>
</evidence>
<accession>A0AB34LCK8</accession>
<reference evidence="1 2" key="1">
    <citation type="submission" date="2014-04" db="EMBL/GenBank/DDBJ databases">
        <authorList>
            <person name="Sears C."/>
            <person name="Carroll K."/>
            <person name="Sack B.R."/>
            <person name="Qadri F."/>
            <person name="Myers L.L."/>
            <person name="Chung G.-T."/>
            <person name="Escheverria P."/>
            <person name="Fraser C.M."/>
            <person name="Sadzewicz L."/>
            <person name="Shefchek K.A."/>
            <person name="Tallon L."/>
            <person name="Das S.P."/>
            <person name="Daugherty S."/>
            <person name="Mongodin E.F."/>
        </authorList>
    </citation>
    <scope>NUCLEOTIDE SEQUENCE [LARGE SCALE GENOMIC DNA]</scope>
    <source>
        <strain evidence="1 2">3776 D15 i</strain>
    </source>
</reference>
<comment type="caution">
    <text evidence="1">The sequence shown here is derived from an EMBL/GenBank/DDBJ whole genome shotgun (WGS) entry which is preliminary data.</text>
</comment>
<name>A0AB34LCK8_PARDI</name>
<dbReference type="Proteomes" id="UP000027850">
    <property type="component" value="Unassembled WGS sequence"/>
</dbReference>
<evidence type="ECO:0000313" key="1">
    <source>
        <dbReference type="EMBL" id="KDS37748.1"/>
    </source>
</evidence>
<dbReference type="AlphaFoldDB" id="A0AB34LCK8"/>
<dbReference type="EMBL" id="JNHK01000088">
    <property type="protein sequence ID" value="KDS37748.1"/>
    <property type="molecule type" value="Genomic_DNA"/>
</dbReference>
<organism evidence="1 2">
    <name type="scientific">Parabacteroides distasonis str. 3776 D15 i</name>
    <dbReference type="NCBI Taxonomy" id="1339342"/>
    <lineage>
        <taxon>Bacteria</taxon>
        <taxon>Pseudomonadati</taxon>
        <taxon>Bacteroidota</taxon>
        <taxon>Bacteroidia</taxon>
        <taxon>Bacteroidales</taxon>
        <taxon>Tannerellaceae</taxon>
        <taxon>Parabacteroides</taxon>
    </lineage>
</organism>
<protein>
    <recommendedName>
        <fullName evidence="3">Transcriptional regulator</fullName>
    </recommendedName>
</protein>
<proteinExistence type="predicted"/>
<sequence>MKEESRAVFKTVQKWYILSISGSIHLEYTHRIFFFERIYIESQMEIEIRKDLSLIFAA</sequence>
<evidence type="ECO:0000313" key="2">
    <source>
        <dbReference type="Proteomes" id="UP000027850"/>
    </source>
</evidence>